<proteinExistence type="predicted"/>
<dbReference type="PANTHER" id="PTHR24271">
    <property type="entry name" value="KALLIKREIN-RELATED"/>
    <property type="match status" value="1"/>
</dbReference>
<dbReference type="InterPro" id="IPR001314">
    <property type="entry name" value="Peptidase_S1A"/>
</dbReference>
<evidence type="ECO:0000256" key="3">
    <source>
        <dbReference type="ARBA" id="ARBA00022670"/>
    </source>
</evidence>
<name>A0A5N4CMP0_CAMDR</name>
<dbReference type="InterPro" id="IPR009003">
    <property type="entry name" value="Peptidase_S1_PA"/>
</dbReference>
<evidence type="ECO:0000256" key="6">
    <source>
        <dbReference type="ARBA" id="ARBA00022825"/>
    </source>
</evidence>
<evidence type="ECO:0000259" key="14">
    <source>
        <dbReference type="PROSITE" id="PS50240"/>
    </source>
</evidence>
<dbReference type="AlphaFoldDB" id="A0A5N4CMP0"/>
<dbReference type="GO" id="GO:0006508">
    <property type="term" value="P:proteolysis"/>
    <property type="evidence" value="ECO:0007669"/>
    <property type="project" value="UniProtKB-KW"/>
</dbReference>
<accession>A0A5N4CMP0</accession>
<dbReference type="SMART" id="SM00020">
    <property type="entry name" value="Tryp_SPc"/>
    <property type="match status" value="1"/>
</dbReference>
<dbReference type="PANTHER" id="PTHR24271:SF51">
    <property type="entry name" value="GRANZYME M"/>
    <property type="match status" value="1"/>
</dbReference>
<keyword evidence="3 13" id="KW-0645">Protease</keyword>
<dbReference type="GO" id="GO:0005576">
    <property type="term" value="C:extracellular region"/>
    <property type="evidence" value="ECO:0007669"/>
    <property type="project" value="UniProtKB-SubCell"/>
</dbReference>
<keyword evidence="8" id="KW-1015">Disulfide bond</keyword>
<evidence type="ECO:0000256" key="4">
    <source>
        <dbReference type="ARBA" id="ARBA00022729"/>
    </source>
</evidence>
<dbReference type="InterPro" id="IPR018114">
    <property type="entry name" value="TRYPSIN_HIS"/>
</dbReference>
<sequence>MVMGFCLRRDHIFQKHFLKHLRVSRTSQGQCVHCEGKAVNVTSPTGRGGVGDGAQSRHQGCIPSDMEAPLSQLLLLVLGALWAGGNTFETHIIGGREAAPNSHPYMVSLQKAGTHRCGGVLVHQKWVLTAAHCLTNRIEQLRLVLGLHVLGDPSLTYRIRKVVKHPEYKEAPSLQNDLALLKVLSVGEMILDGKVKPSRTIRPLALPQRRQAVAAGARCSVAGWGLTHQGGQLAKALQELDVHVLDARMCNNSRFWNGDITPDMICLAANAKNQAPCKGDSGGPVVCRRGQVAGIVSFSSNVCTDIFKPSVATAVAPYTPWIKKTIRR</sequence>
<keyword evidence="7" id="KW-0865">Zymogen</keyword>
<organism evidence="15 16">
    <name type="scientific">Camelus dromedarius</name>
    <name type="common">Dromedary</name>
    <name type="synonym">Arabian camel</name>
    <dbReference type="NCBI Taxonomy" id="9838"/>
    <lineage>
        <taxon>Eukaryota</taxon>
        <taxon>Metazoa</taxon>
        <taxon>Chordata</taxon>
        <taxon>Craniata</taxon>
        <taxon>Vertebrata</taxon>
        <taxon>Euteleostomi</taxon>
        <taxon>Mammalia</taxon>
        <taxon>Eutheria</taxon>
        <taxon>Laurasiatheria</taxon>
        <taxon>Artiodactyla</taxon>
        <taxon>Tylopoda</taxon>
        <taxon>Camelidae</taxon>
        <taxon>Camelus</taxon>
    </lineage>
</organism>
<dbReference type="InterPro" id="IPR033116">
    <property type="entry name" value="TRYPSIN_SER"/>
</dbReference>
<keyword evidence="4" id="KW-0732">Signal</keyword>
<evidence type="ECO:0000256" key="12">
    <source>
        <dbReference type="ARBA" id="ARBA00079711"/>
    </source>
</evidence>
<comment type="caution">
    <text evidence="15">The sequence shown here is derived from an EMBL/GenBank/DDBJ whole genome shotgun (WGS) entry which is preliminary data.</text>
</comment>
<keyword evidence="2" id="KW-0964">Secreted</keyword>
<dbReference type="InterPro" id="IPR001254">
    <property type="entry name" value="Trypsin_dom"/>
</dbReference>
<dbReference type="Gene3D" id="2.40.10.10">
    <property type="entry name" value="Trypsin-like serine proteases"/>
    <property type="match status" value="2"/>
</dbReference>
<evidence type="ECO:0000256" key="10">
    <source>
        <dbReference type="ARBA" id="ARBA00067130"/>
    </source>
</evidence>
<keyword evidence="16" id="KW-1185">Reference proteome</keyword>
<dbReference type="InterPro" id="IPR043504">
    <property type="entry name" value="Peptidase_S1_PA_chymotrypsin"/>
</dbReference>
<evidence type="ECO:0000256" key="9">
    <source>
        <dbReference type="ARBA" id="ARBA00054080"/>
    </source>
</evidence>
<dbReference type="Proteomes" id="UP000299084">
    <property type="component" value="Unassembled WGS sequence"/>
</dbReference>
<evidence type="ECO:0000256" key="2">
    <source>
        <dbReference type="ARBA" id="ARBA00022525"/>
    </source>
</evidence>
<evidence type="ECO:0000256" key="7">
    <source>
        <dbReference type="ARBA" id="ARBA00023145"/>
    </source>
</evidence>
<gene>
    <name evidence="15" type="primary">Granzyme M</name>
    <name evidence="15" type="ORF">Cadr_000025032</name>
</gene>
<comment type="function">
    <text evidence="9">Cleaves peptide substrates after methionine, leucine, and norleucine. Physiological substrates include EZR, alpha-tubulins and the apoptosis inhibitor BIRC5/Survivin. Promotes caspase activation and subsequent apoptosis of target cells.</text>
</comment>
<evidence type="ECO:0000313" key="15">
    <source>
        <dbReference type="EMBL" id="KAB1260142.1"/>
    </source>
</evidence>
<evidence type="ECO:0000313" key="16">
    <source>
        <dbReference type="Proteomes" id="UP000299084"/>
    </source>
</evidence>
<dbReference type="CDD" id="cd00190">
    <property type="entry name" value="Tryp_SPc"/>
    <property type="match status" value="1"/>
</dbReference>
<dbReference type="Pfam" id="PF00089">
    <property type="entry name" value="Trypsin"/>
    <property type="match status" value="1"/>
</dbReference>
<evidence type="ECO:0000256" key="13">
    <source>
        <dbReference type="RuleBase" id="RU363034"/>
    </source>
</evidence>
<feature type="domain" description="Peptidase S1" evidence="14">
    <location>
        <begin position="92"/>
        <end position="327"/>
    </location>
</feature>
<keyword evidence="6 13" id="KW-0720">Serine protease</keyword>
<dbReference type="PRINTS" id="PR00722">
    <property type="entry name" value="CHYMOTRYPSIN"/>
</dbReference>
<dbReference type="PROSITE" id="PS00135">
    <property type="entry name" value="TRYPSIN_SER"/>
    <property type="match status" value="1"/>
</dbReference>
<dbReference type="EMBL" id="JWIN03000022">
    <property type="protein sequence ID" value="KAB1260142.1"/>
    <property type="molecule type" value="Genomic_DNA"/>
</dbReference>
<dbReference type="GO" id="GO:0004252">
    <property type="term" value="F:serine-type endopeptidase activity"/>
    <property type="evidence" value="ECO:0007669"/>
    <property type="project" value="InterPro"/>
</dbReference>
<reference evidence="15 16" key="1">
    <citation type="journal article" date="2019" name="Mol. Ecol. Resour.">
        <title>Improving Illumina assemblies with Hi-C and long reads: an example with the North African dromedary.</title>
        <authorList>
            <person name="Elbers J.P."/>
            <person name="Rogers M.F."/>
            <person name="Perelman P.L."/>
            <person name="Proskuryakova A.A."/>
            <person name="Serdyukova N.A."/>
            <person name="Johnson W.E."/>
            <person name="Horin P."/>
            <person name="Corander J."/>
            <person name="Murphy D."/>
            <person name="Burger P.A."/>
        </authorList>
    </citation>
    <scope>NUCLEOTIDE SEQUENCE [LARGE SCALE GENOMIC DNA]</scope>
    <source>
        <strain evidence="15">Drom800</strain>
        <tissue evidence="15">Blood</tissue>
    </source>
</reference>
<dbReference type="PROSITE" id="PS00134">
    <property type="entry name" value="TRYPSIN_HIS"/>
    <property type="match status" value="1"/>
</dbReference>
<dbReference type="FunFam" id="2.40.10.10:FF:000146">
    <property type="entry name" value="Serine protease 53"/>
    <property type="match status" value="1"/>
</dbReference>
<dbReference type="PROSITE" id="PS50240">
    <property type="entry name" value="TRYPSIN_DOM"/>
    <property type="match status" value="1"/>
</dbReference>
<evidence type="ECO:0000256" key="5">
    <source>
        <dbReference type="ARBA" id="ARBA00022801"/>
    </source>
</evidence>
<evidence type="ECO:0000256" key="8">
    <source>
        <dbReference type="ARBA" id="ARBA00023157"/>
    </source>
</evidence>
<keyword evidence="5 13" id="KW-0378">Hydrolase</keyword>
<evidence type="ECO:0000256" key="1">
    <source>
        <dbReference type="ARBA" id="ARBA00004613"/>
    </source>
</evidence>
<protein>
    <recommendedName>
        <fullName evidence="10">Granzyme M</fullName>
    </recommendedName>
    <alternativeName>
        <fullName evidence="11">Met-ase</fullName>
    </alternativeName>
    <alternativeName>
        <fullName evidence="12">Natural killer cell granular protease</fullName>
    </alternativeName>
</protein>
<dbReference type="SUPFAM" id="SSF50494">
    <property type="entry name" value="Trypsin-like serine proteases"/>
    <property type="match status" value="1"/>
</dbReference>
<comment type="subcellular location">
    <subcellularLocation>
        <location evidence="1">Secreted</location>
    </subcellularLocation>
</comment>
<dbReference type="STRING" id="9838.ENSCDRP00005027962"/>
<evidence type="ECO:0000256" key="11">
    <source>
        <dbReference type="ARBA" id="ARBA00078807"/>
    </source>
</evidence>